<feature type="transmembrane region" description="Helical" evidence="2">
    <location>
        <begin position="151"/>
        <end position="177"/>
    </location>
</feature>
<dbReference type="OrthoDB" id="6494017at2759"/>
<feature type="non-terminal residue" evidence="3">
    <location>
        <position position="1"/>
    </location>
</feature>
<dbReference type="EMBL" id="OC857396">
    <property type="protein sequence ID" value="CAD7625124.1"/>
    <property type="molecule type" value="Genomic_DNA"/>
</dbReference>
<dbReference type="AlphaFoldDB" id="A0A7R9PY63"/>
<proteinExistence type="predicted"/>
<sequence>DGNNSVVINIYEDQKWTVRRSVADVDVLFAAKSVNWSQPIDAFGFFGGIFVIFQGNSYTSVKCERGEWSEVRHLNIPASFSGIEGPLDSANFIKTDSQMDDAYLYMFKAENFYICPVFGNEPCNGPLSIVDDFFRFDDECGLNPKSSTANLLNWIIIAFLVAIIAILLLAFCCYGVVLRSRQITFWVNGRRRAKDPNAGLTYEALNGQQTDVTNKGVEAKEKTTNGNGVEIPLEDQTNTPFIDSNGKDEDINH</sequence>
<dbReference type="Proteomes" id="UP000759131">
    <property type="component" value="Unassembled WGS sequence"/>
</dbReference>
<accession>A0A7R9PY63</accession>
<keyword evidence="2" id="KW-0472">Membrane</keyword>
<evidence type="ECO:0000313" key="4">
    <source>
        <dbReference type="Proteomes" id="UP000759131"/>
    </source>
</evidence>
<evidence type="ECO:0000256" key="2">
    <source>
        <dbReference type="SAM" id="Phobius"/>
    </source>
</evidence>
<gene>
    <name evidence="3" type="ORF">OSB1V03_LOCUS5560</name>
</gene>
<evidence type="ECO:0000313" key="3">
    <source>
        <dbReference type="EMBL" id="CAD7625124.1"/>
    </source>
</evidence>
<evidence type="ECO:0000256" key="1">
    <source>
        <dbReference type="SAM" id="MobiDB-lite"/>
    </source>
</evidence>
<protein>
    <submittedName>
        <fullName evidence="3">Uncharacterized protein</fullName>
    </submittedName>
</protein>
<keyword evidence="2" id="KW-0812">Transmembrane</keyword>
<feature type="region of interest" description="Disordered" evidence="1">
    <location>
        <begin position="213"/>
        <end position="253"/>
    </location>
</feature>
<organism evidence="3">
    <name type="scientific">Medioppia subpectinata</name>
    <dbReference type="NCBI Taxonomy" id="1979941"/>
    <lineage>
        <taxon>Eukaryota</taxon>
        <taxon>Metazoa</taxon>
        <taxon>Ecdysozoa</taxon>
        <taxon>Arthropoda</taxon>
        <taxon>Chelicerata</taxon>
        <taxon>Arachnida</taxon>
        <taxon>Acari</taxon>
        <taxon>Acariformes</taxon>
        <taxon>Sarcoptiformes</taxon>
        <taxon>Oribatida</taxon>
        <taxon>Brachypylina</taxon>
        <taxon>Oppioidea</taxon>
        <taxon>Oppiidae</taxon>
        <taxon>Medioppia</taxon>
    </lineage>
</organism>
<reference evidence="3" key="1">
    <citation type="submission" date="2020-11" db="EMBL/GenBank/DDBJ databases">
        <authorList>
            <person name="Tran Van P."/>
        </authorList>
    </citation>
    <scope>NUCLEOTIDE SEQUENCE</scope>
</reference>
<keyword evidence="4" id="KW-1185">Reference proteome</keyword>
<dbReference type="EMBL" id="CAJPIZ010002821">
    <property type="protein sequence ID" value="CAG2105554.1"/>
    <property type="molecule type" value="Genomic_DNA"/>
</dbReference>
<name>A0A7R9PY63_9ACAR</name>
<keyword evidence="2" id="KW-1133">Transmembrane helix</keyword>